<proteinExistence type="predicted"/>
<feature type="region of interest" description="Disordered" evidence="1">
    <location>
        <begin position="1"/>
        <end position="45"/>
    </location>
</feature>
<evidence type="ECO:0000313" key="2">
    <source>
        <dbReference type="EMBL" id="MFC5846706.1"/>
    </source>
</evidence>
<dbReference type="RefSeq" id="WP_380044971.1">
    <property type="nucleotide sequence ID" value="NZ_JBHSOH010000001.1"/>
</dbReference>
<feature type="compositionally biased region" description="Basic and acidic residues" evidence="1">
    <location>
        <begin position="32"/>
        <end position="45"/>
    </location>
</feature>
<organism evidence="2 3">
    <name type="scientific">Deinococcus petrolearius</name>
    <dbReference type="NCBI Taxonomy" id="1751295"/>
    <lineage>
        <taxon>Bacteria</taxon>
        <taxon>Thermotogati</taxon>
        <taxon>Deinococcota</taxon>
        <taxon>Deinococci</taxon>
        <taxon>Deinococcales</taxon>
        <taxon>Deinococcaceae</taxon>
        <taxon>Deinococcus</taxon>
    </lineage>
</organism>
<accession>A0ABW1DDK2</accession>
<dbReference type="EMBL" id="JBHSOH010000001">
    <property type="protein sequence ID" value="MFC5846706.1"/>
    <property type="molecule type" value="Genomic_DNA"/>
</dbReference>
<name>A0ABW1DDK2_9DEIO</name>
<gene>
    <name evidence="2" type="ORF">ACFPQ6_00145</name>
</gene>
<comment type="caution">
    <text evidence="2">The sequence shown here is derived from an EMBL/GenBank/DDBJ whole genome shotgun (WGS) entry which is preliminary data.</text>
</comment>
<reference evidence="3" key="1">
    <citation type="journal article" date="2019" name="Int. J. Syst. Evol. Microbiol.">
        <title>The Global Catalogue of Microorganisms (GCM) 10K type strain sequencing project: providing services to taxonomists for standard genome sequencing and annotation.</title>
        <authorList>
            <consortium name="The Broad Institute Genomics Platform"/>
            <consortium name="The Broad Institute Genome Sequencing Center for Infectious Disease"/>
            <person name="Wu L."/>
            <person name="Ma J."/>
        </authorList>
    </citation>
    <scope>NUCLEOTIDE SEQUENCE [LARGE SCALE GENOMIC DNA]</scope>
    <source>
        <strain evidence="3">CGMCC 1.15053</strain>
    </source>
</reference>
<sequence length="86" mass="9605">MSGKYDALGDLLRAAPEERSPGEPEAPNSGVPERDRRGIPEGKEKFSTVLTEETALRVRVYAARKRLRPWQVVEMALVAWLDRNGG</sequence>
<keyword evidence="3" id="KW-1185">Reference proteome</keyword>
<protein>
    <recommendedName>
        <fullName evidence="4">CopG family transcriptional regulator</fullName>
    </recommendedName>
</protein>
<dbReference type="Proteomes" id="UP001595979">
    <property type="component" value="Unassembled WGS sequence"/>
</dbReference>
<evidence type="ECO:0000313" key="3">
    <source>
        <dbReference type="Proteomes" id="UP001595979"/>
    </source>
</evidence>
<evidence type="ECO:0008006" key="4">
    <source>
        <dbReference type="Google" id="ProtNLM"/>
    </source>
</evidence>
<evidence type="ECO:0000256" key="1">
    <source>
        <dbReference type="SAM" id="MobiDB-lite"/>
    </source>
</evidence>